<proteinExistence type="predicted"/>
<dbReference type="InterPro" id="IPR012347">
    <property type="entry name" value="Ferritin-like"/>
</dbReference>
<dbReference type="InterPro" id="IPR009078">
    <property type="entry name" value="Ferritin-like_SF"/>
</dbReference>
<dbReference type="Pfam" id="PF12902">
    <property type="entry name" value="Ferritin-like"/>
    <property type="match status" value="1"/>
</dbReference>
<accession>A0A2N8TPI4</accession>
<sequence>MRQHADAGHLQPDAHHDRPGTPHGRQDRRGAEQVTTRTPEPIKDLTELKAALQLAVGLELSTIPVYLTALYSIKDGTNTDAAQTIRSVVMEEMLHMALAANVLNSLGERPSVRPVTFRGNQVSPVPVYPYTSPLVSGIGELALRPLSTEAVDSFVRIEHPYHGETDPAKIKCPKGGYPTIGMFYDAIKAALESTKICKDSDFTGARQVKATEYYGGAGELIEVTDRKTALAAINKIVDQGEGLPIERMKQQAKTVTDEDKLGYGWQMYSHYARFRELQTGRRFRSTQTAGETPAGSLLLVDYDAVQPAQFVKLNGDITGGPEGAALNEFDLAYTRLVDDVYLAFSGAEKKVENKLEPSGKQSKDPLPLAVHGMYALKNRAVALMRTPIPSSPKHTLCPRFHYAATEDDRKKLRDTAQQMRGQSR</sequence>
<comment type="caution">
    <text evidence="3">The sequence shown here is derived from an EMBL/GenBank/DDBJ whole genome shotgun (WGS) entry which is preliminary data.</text>
</comment>
<organism evidence="3 4">
    <name type="scientific">Streptomyces cahuitamycinicus</name>
    <dbReference type="NCBI Taxonomy" id="2070367"/>
    <lineage>
        <taxon>Bacteria</taxon>
        <taxon>Bacillati</taxon>
        <taxon>Actinomycetota</taxon>
        <taxon>Actinomycetes</taxon>
        <taxon>Kitasatosporales</taxon>
        <taxon>Streptomycetaceae</taxon>
        <taxon>Streptomyces</taxon>
    </lineage>
</organism>
<evidence type="ECO:0000256" key="1">
    <source>
        <dbReference type="SAM" id="MobiDB-lite"/>
    </source>
</evidence>
<dbReference type="SUPFAM" id="SSF47240">
    <property type="entry name" value="Ferritin-like"/>
    <property type="match status" value="1"/>
</dbReference>
<protein>
    <recommendedName>
        <fullName evidence="2">Iminophenyl-pyruvate dimer synthase domain-containing protein</fullName>
    </recommendedName>
</protein>
<dbReference type="Proteomes" id="UP000235943">
    <property type="component" value="Unassembled WGS sequence"/>
</dbReference>
<evidence type="ECO:0000313" key="3">
    <source>
        <dbReference type="EMBL" id="PNG20937.1"/>
    </source>
</evidence>
<feature type="domain" description="Iminophenyl-pyruvate dimer synthase" evidence="2">
    <location>
        <begin position="52"/>
        <end position="278"/>
    </location>
</feature>
<reference evidence="3 4" key="1">
    <citation type="submission" date="2018-01" db="EMBL/GenBank/DDBJ databases">
        <title>Draft genome sequence of Streptomyces sp. 13K301.</title>
        <authorList>
            <person name="Sahin N."/>
            <person name="Saygin H."/>
            <person name="Ay H."/>
        </authorList>
    </citation>
    <scope>NUCLEOTIDE SEQUENCE [LARGE SCALE GENOMIC DNA]</scope>
    <source>
        <strain evidence="3 4">13K301</strain>
    </source>
</reference>
<dbReference type="PANTHER" id="PTHR34400:SF4">
    <property type="entry name" value="MEMBRANE PROTEIN"/>
    <property type="match status" value="1"/>
</dbReference>
<dbReference type="OrthoDB" id="9800162at2"/>
<dbReference type="EMBL" id="POUC01000114">
    <property type="protein sequence ID" value="PNG20937.1"/>
    <property type="molecule type" value="Genomic_DNA"/>
</dbReference>
<feature type="compositionally biased region" description="Basic and acidic residues" evidence="1">
    <location>
        <begin position="1"/>
        <end position="31"/>
    </location>
</feature>
<keyword evidence="4" id="KW-1185">Reference proteome</keyword>
<evidence type="ECO:0000313" key="4">
    <source>
        <dbReference type="Proteomes" id="UP000235943"/>
    </source>
</evidence>
<name>A0A2N8TPI4_9ACTN</name>
<dbReference type="Gene3D" id="1.20.1260.10">
    <property type="match status" value="1"/>
</dbReference>
<feature type="region of interest" description="Disordered" evidence="1">
    <location>
        <begin position="1"/>
        <end position="42"/>
    </location>
</feature>
<dbReference type="InterPro" id="IPR026820">
    <property type="entry name" value="VioB/RebD_dom"/>
</dbReference>
<dbReference type="PANTHER" id="PTHR34400">
    <property type="match status" value="1"/>
</dbReference>
<evidence type="ECO:0000259" key="2">
    <source>
        <dbReference type="Pfam" id="PF12902"/>
    </source>
</evidence>
<dbReference type="AlphaFoldDB" id="A0A2N8TPI4"/>
<gene>
    <name evidence="3" type="ORF">C1J00_17510</name>
</gene>